<feature type="transmembrane region" description="Helical" evidence="10">
    <location>
        <begin position="136"/>
        <end position="153"/>
    </location>
</feature>
<dbReference type="InterPro" id="IPR003594">
    <property type="entry name" value="HATPase_dom"/>
</dbReference>
<accession>A0A917IIH3</accession>
<dbReference type="Pfam" id="PF07730">
    <property type="entry name" value="HisKA_3"/>
    <property type="match status" value="1"/>
</dbReference>
<evidence type="ECO:0000256" key="2">
    <source>
        <dbReference type="ARBA" id="ARBA00012438"/>
    </source>
</evidence>
<gene>
    <name evidence="13" type="ORF">GCM10010921_30380</name>
</gene>
<evidence type="ECO:0000256" key="5">
    <source>
        <dbReference type="ARBA" id="ARBA00022741"/>
    </source>
</evidence>
<evidence type="ECO:0000256" key="7">
    <source>
        <dbReference type="ARBA" id="ARBA00022840"/>
    </source>
</evidence>
<dbReference type="GO" id="GO:0046983">
    <property type="term" value="F:protein dimerization activity"/>
    <property type="evidence" value="ECO:0007669"/>
    <property type="project" value="InterPro"/>
</dbReference>
<dbReference type="InterPro" id="IPR011712">
    <property type="entry name" value="Sig_transdc_His_kin_sub3_dim/P"/>
</dbReference>
<dbReference type="GO" id="GO:0016020">
    <property type="term" value="C:membrane"/>
    <property type="evidence" value="ECO:0007669"/>
    <property type="project" value="InterPro"/>
</dbReference>
<dbReference type="PANTHER" id="PTHR24421">
    <property type="entry name" value="NITRATE/NITRITE SENSOR PROTEIN NARX-RELATED"/>
    <property type="match status" value="1"/>
</dbReference>
<feature type="region of interest" description="Disordered" evidence="9">
    <location>
        <begin position="426"/>
        <end position="488"/>
    </location>
</feature>
<feature type="transmembrane region" description="Helical" evidence="10">
    <location>
        <begin position="67"/>
        <end position="87"/>
    </location>
</feature>
<dbReference type="EC" id="2.7.13.3" evidence="2"/>
<feature type="compositionally biased region" description="Acidic residues" evidence="9">
    <location>
        <begin position="461"/>
        <end position="475"/>
    </location>
</feature>
<dbReference type="InterPro" id="IPR036890">
    <property type="entry name" value="HATPase_C_sf"/>
</dbReference>
<evidence type="ECO:0000313" key="13">
    <source>
        <dbReference type="EMBL" id="GGH51144.1"/>
    </source>
</evidence>
<dbReference type="Gene3D" id="3.30.565.10">
    <property type="entry name" value="Histidine kinase-like ATPase, C-terminal domain"/>
    <property type="match status" value="1"/>
</dbReference>
<proteinExistence type="predicted"/>
<keyword evidence="4" id="KW-0808">Transferase</keyword>
<dbReference type="PANTHER" id="PTHR24421:SF10">
    <property type="entry name" value="NITRATE_NITRITE SENSOR PROTEIN NARQ"/>
    <property type="match status" value="1"/>
</dbReference>
<dbReference type="EMBL" id="BMJY01000024">
    <property type="protein sequence ID" value="GGH51144.1"/>
    <property type="molecule type" value="Genomic_DNA"/>
</dbReference>
<protein>
    <recommendedName>
        <fullName evidence="2">histidine kinase</fullName>
        <ecNumber evidence="2">2.7.13.3</ecNumber>
    </recommendedName>
</protein>
<evidence type="ECO:0000256" key="10">
    <source>
        <dbReference type="SAM" id="Phobius"/>
    </source>
</evidence>
<sequence>MTGETTHDGPLTRPDPPAPRGPGLTARLSRALGTATVPLAVAGNIGAYLIALSVLDAVRPLHTAQADAWRFVTVLSLISFQAFWLIWARRLPVSAFFAAVILWQLAIIVGGYDGLLLQPGVLLAVFTYASERTGRGVWIALTAGCLLTVTGLLTSHALHAPAGAATWDDPAVLTAWALTGSAAVLLPAAAGRWYAQLRDRAERIAELAHRATTGEAERIAEAVAAERRMLAQEIHDTSSAHLTAILAFTAALQRGGGHDEAQQRVLRKIADEGGALFAGYERMLNGLRTEDRTSTGRFQPGHRSGQHHVVELSALVDEMRRTTGMSVTFRHDPTLDEMDRRLGPMRSHTAFRVVQEALNNARKHSPGAAVRVGLEDDGTSLLLRVENDSPPAVTEDDDPDRPDGRSVTLSLGYGLEGLRDRLTTVGGSLRVGPRQNGGWSVTALLPHPPVRGARPARAGVADDEPGDDEDGDGEDGGLPRPRLEGART</sequence>
<dbReference type="Pfam" id="PF02518">
    <property type="entry name" value="HATPase_c"/>
    <property type="match status" value="1"/>
</dbReference>
<evidence type="ECO:0000256" key="1">
    <source>
        <dbReference type="ARBA" id="ARBA00000085"/>
    </source>
</evidence>
<keyword evidence="3" id="KW-0597">Phosphoprotein</keyword>
<dbReference type="InterPro" id="IPR050482">
    <property type="entry name" value="Sensor_HK_TwoCompSys"/>
</dbReference>
<dbReference type="AlphaFoldDB" id="A0A917IIH3"/>
<dbReference type="CDD" id="cd16917">
    <property type="entry name" value="HATPase_UhpB-NarQ-NarX-like"/>
    <property type="match status" value="1"/>
</dbReference>
<evidence type="ECO:0000256" key="6">
    <source>
        <dbReference type="ARBA" id="ARBA00022777"/>
    </source>
</evidence>
<dbReference type="SUPFAM" id="SSF55874">
    <property type="entry name" value="ATPase domain of HSP90 chaperone/DNA topoisomerase II/histidine kinase"/>
    <property type="match status" value="1"/>
</dbReference>
<dbReference type="Proteomes" id="UP000657592">
    <property type="component" value="Unassembled WGS sequence"/>
</dbReference>
<evidence type="ECO:0000313" key="14">
    <source>
        <dbReference type="Proteomes" id="UP000657592"/>
    </source>
</evidence>
<keyword evidence="10" id="KW-0812">Transmembrane</keyword>
<feature type="transmembrane region" description="Helical" evidence="10">
    <location>
        <begin position="93"/>
        <end position="115"/>
    </location>
</feature>
<reference evidence="13" key="2">
    <citation type="submission" date="2020-09" db="EMBL/GenBank/DDBJ databases">
        <authorList>
            <person name="Sun Q."/>
            <person name="Zhou Y."/>
        </authorList>
    </citation>
    <scope>NUCLEOTIDE SEQUENCE</scope>
    <source>
        <strain evidence="13">CGMCC 1.15794</strain>
    </source>
</reference>
<feature type="region of interest" description="Disordered" evidence="9">
    <location>
        <begin position="1"/>
        <end position="22"/>
    </location>
</feature>
<comment type="caution">
    <text evidence="13">The sequence shown here is derived from an EMBL/GenBank/DDBJ whole genome shotgun (WGS) entry which is preliminary data.</text>
</comment>
<evidence type="ECO:0000259" key="11">
    <source>
        <dbReference type="Pfam" id="PF02518"/>
    </source>
</evidence>
<feature type="transmembrane region" description="Helical" evidence="10">
    <location>
        <begin position="31"/>
        <end position="55"/>
    </location>
</feature>
<keyword evidence="6" id="KW-0418">Kinase</keyword>
<feature type="compositionally biased region" description="Low complexity" evidence="9">
    <location>
        <begin position="450"/>
        <end position="459"/>
    </location>
</feature>
<dbReference type="GO" id="GO:0005524">
    <property type="term" value="F:ATP binding"/>
    <property type="evidence" value="ECO:0007669"/>
    <property type="project" value="UniProtKB-KW"/>
</dbReference>
<dbReference type="RefSeq" id="WP_188757244.1">
    <property type="nucleotide sequence ID" value="NZ_BMJY01000024.1"/>
</dbReference>
<keyword evidence="14" id="KW-1185">Reference proteome</keyword>
<organism evidence="13 14">
    <name type="scientific">Microbacterium album</name>
    <dbReference type="NCBI Taxonomy" id="2053191"/>
    <lineage>
        <taxon>Bacteria</taxon>
        <taxon>Bacillati</taxon>
        <taxon>Actinomycetota</taxon>
        <taxon>Actinomycetes</taxon>
        <taxon>Micrococcales</taxon>
        <taxon>Microbacteriaceae</taxon>
        <taxon>Microbacterium</taxon>
    </lineage>
</organism>
<evidence type="ECO:0000256" key="8">
    <source>
        <dbReference type="ARBA" id="ARBA00023012"/>
    </source>
</evidence>
<evidence type="ECO:0000256" key="3">
    <source>
        <dbReference type="ARBA" id="ARBA00022553"/>
    </source>
</evidence>
<evidence type="ECO:0000259" key="12">
    <source>
        <dbReference type="Pfam" id="PF07730"/>
    </source>
</evidence>
<feature type="region of interest" description="Disordered" evidence="9">
    <location>
        <begin position="385"/>
        <end position="409"/>
    </location>
</feature>
<comment type="catalytic activity">
    <reaction evidence="1">
        <text>ATP + protein L-histidine = ADP + protein N-phospho-L-histidine.</text>
        <dbReference type="EC" id="2.7.13.3"/>
    </reaction>
</comment>
<reference evidence="13" key="1">
    <citation type="journal article" date="2014" name="Int. J. Syst. Evol. Microbiol.">
        <title>Complete genome sequence of Corynebacterium casei LMG S-19264T (=DSM 44701T), isolated from a smear-ripened cheese.</title>
        <authorList>
            <consortium name="US DOE Joint Genome Institute (JGI-PGF)"/>
            <person name="Walter F."/>
            <person name="Albersmeier A."/>
            <person name="Kalinowski J."/>
            <person name="Ruckert C."/>
        </authorList>
    </citation>
    <scope>NUCLEOTIDE SEQUENCE</scope>
    <source>
        <strain evidence="13">CGMCC 1.15794</strain>
    </source>
</reference>
<keyword evidence="10" id="KW-0472">Membrane</keyword>
<evidence type="ECO:0000256" key="9">
    <source>
        <dbReference type="SAM" id="MobiDB-lite"/>
    </source>
</evidence>
<feature type="transmembrane region" description="Helical" evidence="10">
    <location>
        <begin position="173"/>
        <end position="195"/>
    </location>
</feature>
<name>A0A917IIH3_9MICO</name>
<keyword evidence="7" id="KW-0067">ATP-binding</keyword>
<keyword evidence="8" id="KW-0902">Two-component regulatory system</keyword>
<feature type="domain" description="Signal transduction histidine kinase subgroup 3 dimerisation and phosphoacceptor" evidence="12">
    <location>
        <begin position="226"/>
        <end position="290"/>
    </location>
</feature>
<evidence type="ECO:0000256" key="4">
    <source>
        <dbReference type="ARBA" id="ARBA00022679"/>
    </source>
</evidence>
<keyword evidence="5" id="KW-0547">Nucleotide-binding</keyword>
<keyword evidence="10" id="KW-1133">Transmembrane helix</keyword>
<feature type="domain" description="Histidine kinase/HSP90-like ATPase" evidence="11">
    <location>
        <begin position="350"/>
        <end position="448"/>
    </location>
</feature>
<dbReference type="GO" id="GO:0000155">
    <property type="term" value="F:phosphorelay sensor kinase activity"/>
    <property type="evidence" value="ECO:0007669"/>
    <property type="project" value="InterPro"/>
</dbReference>